<dbReference type="STRING" id="147828.A0A4V3SEX7"/>
<evidence type="ECO:0000313" key="3">
    <source>
        <dbReference type="Proteomes" id="UP000308267"/>
    </source>
</evidence>
<keyword evidence="3" id="KW-1185">Reference proteome</keyword>
<feature type="region of interest" description="Disordered" evidence="1">
    <location>
        <begin position="119"/>
        <end position="144"/>
    </location>
</feature>
<organism evidence="2 3">
    <name type="scientific">Opisthorchis felineus</name>
    <dbReference type="NCBI Taxonomy" id="147828"/>
    <lineage>
        <taxon>Eukaryota</taxon>
        <taxon>Metazoa</taxon>
        <taxon>Spiralia</taxon>
        <taxon>Lophotrochozoa</taxon>
        <taxon>Platyhelminthes</taxon>
        <taxon>Trematoda</taxon>
        <taxon>Digenea</taxon>
        <taxon>Opisthorchiida</taxon>
        <taxon>Opisthorchiata</taxon>
        <taxon>Opisthorchiidae</taxon>
        <taxon>Opisthorchis</taxon>
    </lineage>
</organism>
<evidence type="ECO:0000256" key="1">
    <source>
        <dbReference type="SAM" id="MobiDB-lite"/>
    </source>
</evidence>
<feature type="region of interest" description="Disordered" evidence="1">
    <location>
        <begin position="1"/>
        <end position="59"/>
    </location>
</feature>
<name>A0A4V3SEX7_OPIFE</name>
<sequence length="289" mass="32393">MAALTSTEAAEPIDDGRNMSGKPNQKKSVQHERGPRKPRLSSVVSKKSSEMFAKPQCTEDDILDLRLNRKSEESMQVLPGKSLILRRNGTHKLHQPDNPRVHPTISHCELQADLSGRKRVLGIDDTDPKTSPREKTNAQSLSHTTEKVSLEAFKSAAFQWNILQLFRCGFSDDQAVVSADGYVEQTNEGNSEKSESYYAMTSRPSKEKMSGLMEDVLHTKLTSVSQSRALFSAKFLASDYRQQDLLNMDGEFQDDLADSQENSVENQMNDEKAINGQTNFAYCKRQVDS</sequence>
<dbReference type="AlphaFoldDB" id="A0A4V3SEX7"/>
<dbReference type="EMBL" id="SJOL01006463">
    <property type="protein sequence ID" value="TGZ66204.1"/>
    <property type="molecule type" value="Genomic_DNA"/>
</dbReference>
<protein>
    <submittedName>
        <fullName evidence="2">Uncharacterized protein</fullName>
    </submittedName>
</protein>
<comment type="caution">
    <text evidence="2">The sequence shown here is derived from an EMBL/GenBank/DDBJ whole genome shotgun (WGS) entry which is preliminary data.</text>
</comment>
<accession>A0A4V3SEX7</accession>
<gene>
    <name evidence="2" type="ORF">CRM22_005465</name>
</gene>
<feature type="compositionally biased region" description="Basic and acidic residues" evidence="1">
    <location>
        <begin position="126"/>
        <end position="136"/>
    </location>
</feature>
<proteinExistence type="predicted"/>
<dbReference type="Proteomes" id="UP000308267">
    <property type="component" value="Unassembled WGS sequence"/>
</dbReference>
<evidence type="ECO:0000313" key="2">
    <source>
        <dbReference type="EMBL" id="TGZ66204.1"/>
    </source>
</evidence>
<reference evidence="2 3" key="1">
    <citation type="journal article" date="2019" name="BMC Genomics">
        <title>New insights from Opisthorchis felineus genome: update on genomics of the epidemiologically important liver flukes.</title>
        <authorList>
            <person name="Ershov N.I."/>
            <person name="Mordvinov V.A."/>
            <person name="Prokhortchouk E.B."/>
            <person name="Pakharukova M.Y."/>
            <person name="Gunbin K.V."/>
            <person name="Ustyantsev K."/>
            <person name="Genaev M.A."/>
            <person name="Blinov A.G."/>
            <person name="Mazur A."/>
            <person name="Boulygina E."/>
            <person name="Tsygankova S."/>
            <person name="Khrameeva E."/>
            <person name="Chekanov N."/>
            <person name="Fan G."/>
            <person name="Xiao A."/>
            <person name="Zhang H."/>
            <person name="Xu X."/>
            <person name="Yang H."/>
            <person name="Solovyev V."/>
            <person name="Lee S.M."/>
            <person name="Liu X."/>
            <person name="Afonnikov D.A."/>
            <person name="Skryabin K.G."/>
        </authorList>
    </citation>
    <scope>NUCLEOTIDE SEQUENCE [LARGE SCALE GENOMIC DNA]</scope>
    <source>
        <strain evidence="2">AK-0245</strain>
        <tissue evidence="2">Whole organism</tissue>
    </source>
</reference>